<dbReference type="Proteomes" id="UP000253940">
    <property type="component" value="Chromosome"/>
</dbReference>
<dbReference type="RefSeq" id="WP_114899210.1">
    <property type="nucleotide sequence ID" value="NZ_CP031222.1"/>
</dbReference>
<reference evidence="3 4" key="1">
    <citation type="submission" date="2018-07" db="EMBL/GenBank/DDBJ databases">
        <title>Genome sequencing of Moraxellaceae gen. HYN0046.</title>
        <authorList>
            <person name="Kim M."/>
            <person name="Yi H."/>
        </authorList>
    </citation>
    <scope>NUCLEOTIDE SEQUENCE [LARGE SCALE GENOMIC DNA]</scope>
    <source>
        <strain evidence="3 4">HYN0046</strain>
    </source>
</reference>
<organism evidence="3 4">
    <name type="scientific">Aquirhabdus parva</name>
    <dbReference type="NCBI Taxonomy" id="2283318"/>
    <lineage>
        <taxon>Bacteria</taxon>
        <taxon>Pseudomonadati</taxon>
        <taxon>Pseudomonadota</taxon>
        <taxon>Gammaproteobacteria</taxon>
        <taxon>Moraxellales</taxon>
        <taxon>Moraxellaceae</taxon>
        <taxon>Aquirhabdus</taxon>
    </lineage>
</organism>
<evidence type="ECO:0000259" key="2">
    <source>
        <dbReference type="Pfam" id="PF13439"/>
    </source>
</evidence>
<name>A0A345P741_9GAMM</name>
<dbReference type="AlphaFoldDB" id="A0A345P741"/>
<feature type="domain" description="Glycosyl transferase family 1" evidence="1">
    <location>
        <begin position="160"/>
        <end position="304"/>
    </location>
</feature>
<dbReference type="InterPro" id="IPR028098">
    <property type="entry name" value="Glyco_trans_4-like_N"/>
</dbReference>
<dbReference type="GO" id="GO:0016757">
    <property type="term" value="F:glycosyltransferase activity"/>
    <property type="evidence" value="ECO:0007669"/>
    <property type="project" value="InterPro"/>
</dbReference>
<dbReference type="PANTHER" id="PTHR12526">
    <property type="entry name" value="GLYCOSYLTRANSFERASE"/>
    <property type="match status" value="1"/>
</dbReference>
<sequence>MRICLVLASWGEGGLERHAIELANALSLTHQVSVIVHPVMIDRFAKAIQVFPVNMDRNRQNPFLLYDIWSILKNNPFDIVHAQASKATILLARIRPFLPKTIGFVASMHNQKSALWAFARMDHLILGGNDGLLGGRTLSIPVSCIYNGIVPSGTQGWTRDRLVQEFGFNSESLVYCAVGRFVPAKGFDILIPAIAASGVQCLLIGDGPERAELEALVQKTGAKVVFSGYRKDGMSLLSVSDGMLISSRNEGFAYVFVEGMLAHRPIIATDIPMVQDFLPREVIVPVDDVAALTEKLNFIQNEPQEWDRLMQPVWAKADAELTLENMVLRVENVYNAIVKSRFEQGQH</sequence>
<dbReference type="PANTHER" id="PTHR12526:SF636">
    <property type="entry name" value="BLL3647 PROTEIN"/>
    <property type="match status" value="1"/>
</dbReference>
<dbReference type="SUPFAM" id="SSF53756">
    <property type="entry name" value="UDP-Glycosyltransferase/glycogen phosphorylase"/>
    <property type="match status" value="1"/>
</dbReference>
<dbReference type="OrthoDB" id="9795746at2"/>
<dbReference type="InterPro" id="IPR001296">
    <property type="entry name" value="Glyco_trans_1"/>
</dbReference>
<protein>
    <submittedName>
        <fullName evidence="3">Glycosyltransferase</fullName>
    </submittedName>
</protein>
<dbReference type="Pfam" id="PF13439">
    <property type="entry name" value="Glyco_transf_4"/>
    <property type="match status" value="1"/>
</dbReference>
<dbReference type="GO" id="GO:1901135">
    <property type="term" value="P:carbohydrate derivative metabolic process"/>
    <property type="evidence" value="ECO:0007669"/>
    <property type="project" value="UniProtKB-ARBA"/>
</dbReference>
<proteinExistence type="predicted"/>
<evidence type="ECO:0000259" key="1">
    <source>
        <dbReference type="Pfam" id="PF00534"/>
    </source>
</evidence>
<dbReference type="KEGG" id="mbah:HYN46_09755"/>
<gene>
    <name evidence="3" type="ORF">HYN46_09755</name>
</gene>
<dbReference type="Pfam" id="PF00534">
    <property type="entry name" value="Glycos_transf_1"/>
    <property type="match status" value="1"/>
</dbReference>
<dbReference type="EMBL" id="CP031222">
    <property type="protein sequence ID" value="AXI03100.1"/>
    <property type="molecule type" value="Genomic_DNA"/>
</dbReference>
<keyword evidence="4" id="KW-1185">Reference proteome</keyword>
<feature type="domain" description="Glycosyltransferase subfamily 4-like N-terminal" evidence="2">
    <location>
        <begin position="13"/>
        <end position="112"/>
    </location>
</feature>
<evidence type="ECO:0000313" key="3">
    <source>
        <dbReference type="EMBL" id="AXI03100.1"/>
    </source>
</evidence>
<keyword evidence="3" id="KW-0808">Transferase</keyword>
<accession>A0A345P741</accession>
<evidence type="ECO:0000313" key="4">
    <source>
        <dbReference type="Proteomes" id="UP000253940"/>
    </source>
</evidence>
<dbReference type="Gene3D" id="3.40.50.2000">
    <property type="entry name" value="Glycogen Phosphorylase B"/>
    <property type="match status" value="2"/>
</dbReference>